<dbReference type="EC" id="3.4.15.6" evidence="6"/>
<dbReference type="PANTHER" id="PTHR36175:SF1">
    <property type="entry name" value="CYANOPHYCINASE"/>
    <property type="match status" value="1"/>
</dbReference>
<dbReference type="RefSeq" id="WP_068141481.1">
    <property type="nucleotide sequence ID" value="NZ_CP042914.1"/>
</dbReference>
<dbReference type="KEGG" id="rul:UC8_40360"/>
<comment type="similarity">
    <text evidence="1">Belongs to the peptidase S51 family.</text>
</comment>
<dbReference type="Proteomes" id="UP000325286">
    <property type="component" value="Chromosome"/>
</dbReference>
<evidence type="ECO:0000256" key="5">
    <source>
        <dbReference type="SAM" id="SignalP"/>
    </source>
</evidence>
<dbReference type="InterPro" id="IPR029062">
    <property type="entry name" value="Class_I_gatase-like"/>
</dbReference>
<feature type="signal peptide" evidence="5">
    <location>
        <begin position="1"/>
        <end position="32"/>
    </location>
</feature>
<dbReference type="GO" id="GO:0008236">
    <property type="term" value="F:serine-type peptidase activity"/>
    <property type="evidence" value="ECO:0007669"/>
    <property type="project" value="UniProtKB-KW"/>
</dbReference>
<dbReference type="Gene3D" id="3.40.50.880">
    <property type="match status" value="2"/>
</dbReference>
<dbReference type="AlphaFoldDB" id="A0A5B9QSB9"/>
<evidence type="ECO:0000256" key="3">
    <source>
        <dbReference type="ARBA" id="ARBA00022801"/>
    </source>
</evidence>
<keyword evidence="3 6" id="KW-0378">Hydrolase</keyword>
<keyword evidence="6" id="KW-0121">Carboxypeptidase</keyword>
<dbReference type="InterPro" id="IPR005320">
    <property type="entry name" value="Peptidase_S51"/>
</dbReference>
<reference evidence="6 7" key="1">
    <citation type="submission" date="2019-08" db="EMBL/GenBank/DDBJ databases">
        <title>Deep-cultivation of Planctomycetes and their phenomic and genomic characterization uncovers novel biology.</title>
        <authorList>
            <person name="Wiegand S."/>
            <person name="Jogler M."/>
            <person name="Boedeker C."/>
            <person name="Pinto D."/>
            <person name="Vollmers J."/>
            <person name="Rivas-Marin E."/>
            <person name="Kohn T."/>
            <person name="Peeters S.H."/>
            <person name="Heuer A."/>
            <person name="Rast P."/>
            <person name="Oberbeckmann S."/>
            <person name="Bunk B."/>
            <person name="Jeske O."/>
            <person name="Meyerdierks A."/>
            <person name="Storesund J.E."/>
            <person name="Kallscheuer N."/>
            <person name="Luecker S."/>
            <person name="Lage O.M."/>
            <person name="Pohl T."/>
            <person name="Merkel B.J."/>
            <person name="Hornburger P."/>
            <person name="Mueller R.-W."/>
            <person name="Bruemmer F."/>
            <person name="Labrenz M."/>
            <person name="Spormann A.M."/>
            <person name="Op den Camp H."/>
            <person name="Overmann J."/>
            <person name="Amann R."/>
            <person name="Jetten M.S.M."/>
            <person name="Mascher T."/>
            <person name="Medema M.H."/>
            <person name="Devos D.P."/>
            <person name="Kaster A.-K."/>
            <person name="Ovreas L."/>
            <person name="Rohde M."/>
            <person name="Galperin M.Y."/>
            <person name="Jogler C."/>
        </authorList>
    </citation>
    <scope>NUCLEOTIDE SEQUENCE [LARGE SCALE GENOMIC DNA]</scope>
    <source>
        <strain evidence="6 7">UC8</strain>
    </source>
</reference>
<accession>A0A5B9QSB9</accession>
<dbReference type="GO" id="GO:0006508">
    <property type="term" value="P:proteolysis"/>
    <property type="evidence" value="ECO:0007669"/>
    <property type="project" value="UniProtKB-KW"/>
</dbReference>
<name>A0A5B9QSB9_9BACT</name>
<keyword evidence="4" id="KW-0720">Serine protease</keyword>
<dbReference type="PANTHER" id="PTHR36175">
    <property type="entry name" value="CYANOPHYCINASE"/>
    <property type="match status" value="1"/>
</dbReference>
<dbReference type="GO" id="GO:0008241">
    <property type="term" value="F:peptidyl-dipeptidase activity"/>
    <property type="evidence" value="ECO:0007669"/>
    <property type="project" value="UniProtKB-EC"/>
</dbReference>
<evidence type="ECO:0000313" key="7">
    <source>
        <dbReference type="Proteomes" id="UP000325286"/>
    </source>
</evidence>
<dbReference type="GO" id="GO:0004180">
    <property type="term" value="F:carboxypeptidase activity"/>
    <property type="evidence" value="ECO:0007669"/>
    <property type="project" value="UniProtKB-KW"/>
</dbReference>
<dbReference type="CDD" id="cd03145">
    <property type="entry name" value="GAT1_cyanophycinase"/>
    <property type="match status" value="1"/>
</dbReference>
<dbReference type="PROSITE" id="PS51257">
    <property type="entry name" value="PROKAR_LIPOPROTEIN"/>
    <property type="match status" value="1"/>
</dbReference>
<protein>
    <submittedName>
        <fullName evidence="6">Cyanophycinase</fullName>
        <ecNumber evidence="6">3.4.15.6</ecNumber>
    </submittedName>
</protein>
<gene>
    <name evidence="6" type="primary">cphB</name>
    <name evidence="6" type="ORF">UC8_40360</name>
</gene>
<evidence type="ECO:0000256" key="2">
    <source>
        <dbReference type="ARBA" id="ARBA00022670"/>
    </source>
</evidence>
<dbReference type="EMBL" id="CP042914">
    <property type="protein sequence ID" value="QEG42007.1"/>
    <property type="molecule type" value="Genomic_DNA"/>
</dbReference>
<evidence type="ECO:0000256" key="4">
    <source>
        <dbReference type="ARBA" id="ARBA00022825"/>
    </source>
</evidence>
<keyword evidence="2" id="KW-0645">Protease</keyword>
<proteinExistence type="inferred from homology"/>
<dbReference type="SUPFAM" id="SSF52317">
    <property type="entry name" value="Class I glutamine amidotransferase-like"/>
    <property type="match status" value="2"/>
</dbReference>
<keyword evidence="7" id="KW-1185">Reference proteome</keyword>
<organism evidence="6 7">
    <name type="scientific">Roseimaritima ulvae</name>
    <dbReference type="NCBI Taxonomy" id="980254"/>
    <lineage>
        <taxon>Bacteria</taxon>
        <taxon>Pseudomonadati</taxon>
        <taxon>Planctomycetota</taxon>
        <taxon>Planctomycetia</taxon>
        <taxon>Pirellulales</taxon>
        <taxon>Pirellulaceae</taxon>
        <taxon>Roseimaritima</taxon>
    </lineage>
</organism>
<sequence length="553" mass="60034" precursor="true">MFPARTRSRSWCWGLFALGLSLAACCAVSADAQIFDEKFELWPTDLTIHGTVIACAEGEVPSKLAPIFQQASGGDDGVVVVLRFGDEHPDFQDFTSAAQQIKQYNFAVGKQPTSEQLAALLEDLSAATGVLIVAAGDVHAGDDGDGRSYVEAVRRVVEDGGVVCAIGGGALQLADQQWMGDAEQPSSRGGWQLLPDSVLFDASRFVDDPVDSMLEVLEASPTSVGMAIPRDTAIVLEGRKIRVYGEGKASFVLAANERQPARVQHVGAIRRGRFDPYRHVIDLTAWRRDALERRLPPFPPAQPPTPRVDKGSLIIVGGGGMPKGLMERMVELAGGEQAKMVFVPCSEQQQVSSDEWIVRKWKAMGVASAVVLHTKDRHRANGDDAFLEPLKQATGIWFGGGRQWNLADSYYGTESHRLMKKVLRRGGVVGGSSAGASIQAGYLARANPVANFDIMAPGYERGLGFIRGVAIDQHFSQRGRQKDMTQLVERYPQLLGIGIDETTALVVQQSVAEVVGKGQVYFYDRQRPVVEGEPDYVAVPAGERFDLAKRKTL</sequence>
<feature type="chain" id="PRO_5022809516" evidence="5">
    <location>
        <begin position="33"/>
        <end position="553"/>
    </location>
</feature>
<evidence type="ECO:0000256" key="1">
    <source>
        <dbReference type="ARBA" id="ARBA00006534"/>
    </source>
</evidence>
<evidence type="ECO:0000313" key="6">
    <source>
        <dbReference type="EMBL" id="QEG42007.1"/>
    </source>
</evidence>
<keyword evidence="5" id="KW-0732">Signal</keyword>
<dbReference type="Pfam" id="PF03575">
    <property type="entry name" value="Peptidase_S51"/>
    <property type="match status" value="1"/>
</dbReference>